<keyword evidence="1" id="KW-1133">Transmembrane helix</keyword>
<protein>
    <submittedName>
        <fullName evidence="2">Uncharacterized protein</fullName>
    </submittedName>
</protein>
<keyword evidence="1" id="KW-0812">Transmembrane</keyword>
<name>A0AAI9V7J3_9PEZI</name>
<dbReference type="AlphaFoldDB" id="A0AAI9V7J3"/>
<evidence type="ECO:0000313" key="2">
    <source>
        <dbReference type="EMBL" id="KAK1474937.1"/>
    </source>
</evidence>
<organism evidence="2 3">
    <name type="scientific">Colletotrichum cuscutae</name>
    <dbReference type="NCBI Taxonomy" id="1209917"/>
    <lineage>
        <taxon>Eukaryota</taxon>
        <taxon>Fungi</taxon>
        <taxon>Dikarya</taxon>
        <taxon>Ascomycota</taxon>
        <taxon>Pezizomycotina</taxon>
        <taxon>Sordariomycetes</taxon>
        <taxon>Hypocreomycetidae</taxon>
        <taxon>Glomerellales</taxon>
        <taxon>Glomerellaceae</taxon>
        <taxon>Colletotrichum</taxon>
        <taxon>Colletotrichum acutatum species complex</taxon>
    </lineage>
</organism>
<sequence length="662" mass="74938">MKPGRCKLKMMFEAIIVSQPSPGPPRKPYPSAPEAGHFPAFRDKLSEPRRPLLPCLLYVIREAQWLANILKRGATPSAGSDLGKSKFKTLTGRVYHYHPRRSLASSAVEDLLRIWPGHTPKFFLSLFASALLCMSLACCFGNLSSSRFSNLWRGSLAHALVLFRSGPSQFPLTFFLRPSGRSRFCSSMSMSISLLQLVGVTRSAWKSPRRQGSELVRGTQLSASRTCQLCQETFPMIYLPLFNSITLPCPRIPYCLTLTLFISHLSFPPFLHSTLSLEPDLRLRIIQPPFLSVLFLLPPMFENNGEKPSTAPFVVHVAPTLTPVHRSRPTSCPVLMLSGGDLLPSHDDGGPPCQRKYVPCSVRFWREGFPLSSFRKSPSPSRFQNGHEGEANWAVKFKLELQSQKFKVILVFRDSVPIESRHFMVGSAAFEMLVPLLDVREEQPKGRSLMPRGGGREEVQGLQDATWYLRNTLFLCRSALKPIHWKVMCDDWARQMVLQEMIFAAQAIPLHCLGIYEFRGILAFWPFSLMMRYGLSGLSDKSRQRNINQRRSPPQLQHEIHETDTLIHRQSSPPPLSGFPLPKGGGEERCSTNETLGLRQVGEKARPRPAGFTDTCNVFAFRNFLRLFFLIPITSHEMAFLHDFLFFLHHQAHLEETPPVCR</sequence>
<evidence type="ECO:0000313" key="3">
    <source>
        <dbReference type="Proteomes" id="UP001239213"/>
    </source>
</evidence>
<keyword evidence="3" id="KW-1185">Reference proteome</keyword>
<reference evidence="2" key="1">
    <citation type="submission" date="2016-11" db="EMBL/GenBank/DDBJ databases">
        <title>The genome sequence of Colletotrichum cuscutae.</title>
        <authorList>
            <person name="Baroncelli R."/>
        </authorList>
    </citation>
    <scope>NUCLEOTIDE SEQUENCE</scope>
    <source>
        <strain evidence="2">IMI 304802</strain>
    </source>
</reference>
<keyword evidence="1" id="KW-0472">Membrane</keyword>
<dbReference type="Proteomes" id="UP001239213">
    <property type="component" value="Unassembled WGS sequence"/>
</dbReference>
<comment type="caution">
    <text evidence="2">The sequence shown here is derived from an EMBL/GenBank/DDBJ whole genome shotgun (WGS) entry which is preliminary data.</text>
</comment>
<dbReference type="EMBL" id="MPDP01000156">
    <property type="protein sequence ID" value="KAK1474937.1"/>
    <property type="molecule type" value="Genomic_DNA"/>
</dbReference>
<evidence type="ECO:0000256" key="1">
    <source>
        <dbReference type="SAM" id="Phobius"/>
    </source>
</evidence>
<proteinExistence type="predicted"/>
<gene>
    <name evidence="2" type="ORF">CCUS01_17002</name>
</gene>
<accession>A0AAI9V7J3</accession>
<feature type="transmembrane region" description="Helical" evidence="1">
    <location>
        <begin position="122"/>
        <end position="143"/>
    </location>
</feature>